<evidence type="ECO:0000256" key="4">
    <source>
        <dbReference type="ARBA" id="ARBA00022840"/>
    </source>
</evidence>
<feature type="region of interest" description="Disordered" evidence="5">
    <location>
        <begin position="532"/>
        <end position="561"/>
    </location>
</feature>
<dbReference type="SUPFAM" id="SSF52540">
    <property type="entry name" value="P-loop containing nucleoside triphosphate hydrolases"/>
    <property type="match status" value="1"/>
</dbReference>
<dbReference type="PANTHER" id="PTHR18934:SF267">
    <property type="entry name" value="ATP-DEPENDENT RNA HELICASE YLR419W-RELATED"/>
    <property type="match status" value="1"/>
</dbReference>
<keyword evidence="2" id="KW-0378">Hydrolase</keyword>
<dbReference type="InterPro" id="IPR056328">
    <property type="entry name" value="DSRM_DHX29"/>
</dbReference>
<evidence type="ECO:0000259" key="6">
    <source>
        <dbReference type="PROSITE" id="PS50908"/>
    </source>
</evidence>
<accession>A0A4U0U4Z8</accession>
<evidence type="ECO:0000313" key="9">
    <source>
        <dbReference type="EMBL" id="TKA29235.1"/>
    </source>
</evidence>
<dbReference type="InterPro" id="IPR001650">
    <property type="entry name" value="Helicase_C-like"/>
</dbReference>
<evidence type="ECO:0000313" key="10">
    <source>
        <dbReference type="Proteomes" id="UP000308549"/>
    </source>
</evidence>
<dbReference type="InterPro" id="IPR014001">
    <property type="entry name" value="Helicase_ATP-bd"/>
</dbReference>
<dbReference type="Pfam" id="PF21010">
    <property type="entry name" value="HA2_C"/>
    <property type="match status" value="1"/>
</dbReference>
<dbReference type="Pfam" id="PF24385">
    <property type="entry name" value="DSRM_DHX29"/>
    <property type="match status" value="1"/>
</dbReference>
<keyword evidence="1" id="KW-0547">Nucleotide-binding</keyword>
<dbReference type="PROSITE" id="PS51194">
    <property type="entry name" value="HELICASE_CTER"/>
    <property type="match status" value="1"/>
</dbReference>
<organism evidence="9 10">
    <name type="scientific">Salinomyces thailandicus</name>
    <dbReference type="NCBI Taxonomy" id="706561"/>
    <lineage>
        <taxon>Eukaryota</taxon>
        <taxon>Fungi</taxon>
        <taxon>Dikarya</taxon>
        <taxon>Ascomycota</taxon>
        <taxon>Pezizomycotina</taxon>
        <taxon>Dothideomycetes</taxon>
        <taxon>Dothideomycetidae</taxon>
        <taxon>Mycosphaerellales</taxon>
        <taxon>Teratosphaeriaceae</taxon>
        <taxon>Salinomyces</taxon>
    </lineage>
</organism>
<dbReference type="Pfam" id="PF00271">
    <property type="entry name" value="Helicase_C"/>
    <property type="match status" value="1"/>
</dbReference>
<dbReference type="Pfam" id="PF26026">
    <property type="entry name" value="RNA_hel_CTD"/>
    <property type="match status" value="1"/>
</dbReference>
<feature type="domain" description="Helicase C-terminal" evidence="8">
    <location>
        <begin position="863"/>
        <end position="1029"/>
    </location>
</feature>
<dbReference type="Pfam" id="PF05773">
    <property type="entry name" value="RWD"/>
    <property type="match status" value="1"/>
</dbReference>
<dbReference type="FunFam" id="3.40.50.300:FF:000868">
    <property type="entry name" value="DEAD/DEAH box helicase, putative"/>
    <property type="match status" value="1"/>
</dbReference>
<dbReference type="Proteomes" id="UP000308549">
    <property type="component" value="Unassembled WGS sequence"/>
</dbReference>
<dbReference type="InterPro" id="IPR016135">
    <property type="entry name" value="UBQ-conjugating_enzyme/RWD"/>
</dbReference>
<evidence type="ECO:0008006" key="11">
    <source>
        <dbReference type="Google" id="ProtNLM"/>
    </source>
</evidence>
<comment type="caution">
    <text evidence="9">The sequence shown here is derived from an EMBL/GenBank/DDBJ whole genome shotgun (WGS) entry which is preliminary data.</text>
</comment>
<dbReference type="InterPro" id="IPR027417">
    <property type="entry name" value="P-loop_NTPase"/>
</dbReference>
<dbReference type="CDD" id="cd18791">
    <property type="entry name" value="SF2_C_RHA"/>
    <property type="match status" value="1"/>
</dbReference>
<feature type="domain" description="Helicase ATP-binding" evidence="7">
    <location>
        <begin position="606"/>
        <end position="782"/>
    </location>
</feature>
<dbReference type="Pfam" id="PF00270">
    <property type="entry name" value="DEAD"/>
    <property type="match status" value="1"/>
</dbReference>
<dbReference type="FunFam" id="3.40.50.300:FF:001214">
    <property type="entry name" value="DExH-box ATP-dependent RNA helicase"/>
    <property type="match status" value="1"/>
</dbReference>
<dbReference type="FunFam" id="1.20.120.1080:FF:000002">
    <property type="entry name" value="Putative ATP-dependent RNA helicase DHX36"/>
    <property type="match status" value="1"/>
</dbReference>
<dbReference type="Pfam" id="PF07717">
    <property type="entry name" value="OB_NTP_bind"/>
    <property type="match status" value="1"/>
</dbReference>
<sequence length="1385" mass="153408">MVNKPHAQRGSKAGKKPSGTAATANGEDTSYIVFGKDEKAGKKGKQPPVTESAASTRGGKSKEVVNGAPQPEAEKKPDTRTLIAGSSWTGKLPMTLFNEHCQKQRWDKPEYTMHRNKGGKHVGGVIIRQRNQKTQEVTQLPEISPPREYNNEKGGQDSAVEARHFAATYALFRVGNMKNLSMALPPQYRDLWKGDFQELKQAAIAQGQGHLYEADPFLAVKHREEAKAVKEKERAEIAKKKQQTEKQATVTLDGQIRRPDKGWGKSPWAEMGVRTRREVEHLIRSGAVWNVHGIQMSMTDRRNVVERLSRIGFRTSHAEEAADVCADFEEALEWLLIHMPEDDVPKWALPENYLAGVALAASDLQKEGKIKRLAAAGYSRDVCSDILDGCDGVESKAAFALQHRLLGDEATGASNEPGISDLWEEEQATLEAIFSERYSGTSDGCIIQLELQTPSREPIRLRVRLSKSYPTDLPAMAVETPLPAYIKLSILRQCLLHAKENFLGEMMLFNVLDFLEQEIPRIIDTPGRLQSIAGATSTSNEPSSKASSAPRKQPKRHPRMITWTKDTNISQRLRAEWCTKQSRPDQQRMLQARQGLPAWSLRDAIVASVMGNQVTIISGETGSGKSTQSVQFILDDLIDQGLGEHANIVCTQPRRISALGLADRVADERCARVGDEVGYTIRGESKQRAGMTKITFVTTGVLLRRLQTSGGSAEDVVASLADVSHVVIDEVHERSLDTDFLLVLLRDVLAKRKDLKLVLMSATLDADVFEAYFDRVSSVGRVEIAGRTHPVQDIHLEEVRQLVGYGGFDAEEDASDTEDNLAGDFALSGGGGRQQQQRPKPRKQYGPPGHDGHTIDYDFIAQTVKHIDAELGREDGGILIFLPGTMEIDRTLRSLAYLPNLHALPLHAGLQSAEQKRVFARPPRGLRKVVCATNVAETSITIDDIVAVIDTGRVKETTFDPAKNMVRLTEMWASRAACKQRRGRAGRVRAGKAYKLYTKMQEARMLERPEPEIRRVPLEQLCLSVKAMGVTDVPAFLASALTPPETLSVKGAITILERVGALDRNELTAMGRHMSMIPADLRVSKLMVYGAAFGCLDACLTIAATLTVKSPFVSPQAKRDEAKAAKAAFGRGQGDLMCDLRAFEEWWDRRSNGEQTSSLRRWCDDNFLNHQTLVDISSNRNQYSSSLQEIGFLPPGHQRANAEAYNRHNDSDALLRALVAGAFQPQLARIEFPSKKYVATAAGNVAQDPEAHTIKYFNEENGRVFVHPGSTLFSESSFPANSVFMSYFTKMATSKVFIRDLTPFNVFSLLMFGGPVTIDPEGRGLLVDGWVRVQGWARIGVLVSRLRMMLDDLLARKVDEPGLEMSEADIVRIVRRMVTFDGLDR</sequence>
<keyword evidence="4" id="KW-0067">ATP-binding</keyword>
<dbReference type="GO" id="GO:0003723">
    <property type="term" value="F:RNA binding"/>
    <property type="evidence" value="ECO:0007669"/>
    <property type="project" value="TreeGrafter"/>
</dbReference>
<reference evidence="9 10" key="1">
    <citation type="submission" date="2017-03" db="EMBL/GenBank/DDBJ databases">
        <title>Genomes of endolithic fungi from Antarctica.</title>
        <authorList>
            <person name="Coleine C."/>
            <person name="Masonjones S."/>
            <person name="Stajich J.E."/>
        </authorList>
    </citation>
    <scope>NUCLEOTIDE SEQUENCE [LARGE SCALE GENOMIC DNA]</scope>
    <source>
        <strain evidence="9 10">CCFEE 6315</strain>
    </source>
</reference>
<feature type="compositionally biased region" description="Basic residues" evidence="5">
    <location>
        <begin position="1"/>
        <end position="15"/>
    </location>
</feature>
<dbReference type="SUPFAM" id="SSF46934">
    <property type="entry name" value="UBA-like"/>
    <property type="match status" value="1"/>
</dbReference>
<evidence type="ECO:0000256" key="5">
    <source>
        <dbReference type="SAM" id="MobiDB-lite"/>
    </source>
</evidence>
<feature type="region of interest" description="Disordered" evidence="5">
    <location>
        <begin position="820"/>
        <end position="852"/>
    </location>
</feature>
<dbReference type="InterPro" id="IPR002464">
    <property type="entry name" value="DNA/RNA_helicase_DEAH_CS"/>
</dbReference>
<feature type="domain" description="RWD" evidence="6">
    <location>
        <begin position="425"/>
        <end position="522"/>
    </location>
</feature>
<dbReference type="SUPFAM" id="SSF54495">
    <property type="entry name" value="UBC-like"/>
    <property type="match status" value="1"/>
</dbReference>
<dbReference type="Gene3D" id="1.20.120.1080">
    <property type="match status" value="1"/>
</dbReference>
<evidence type="ECO:0000259" key="8">
    <source>
        <dbReference type="PROSITE" id="PS51194"/>
    </source>
</evidence>
<dbReference type="InterPro" id="IPR007502">
    <property type="entry name" value="Helicase-assoc_dom"/>
</dbReference>
<dbReference type="EMBL" id="NAJL01000015">
    <property type="protein sequence ID" value="TKA29235.1"/>
    <property type="molecule type" value="Genomic_DNA"/>
</dbReference>
<dbReference type="InterPro" id="IPR009060">
    <property type="entry name" value="UBA-like_sf"/>
</dbReference>
<name>A0A4U0U4Z8_9PEZI</name>
<dbReference type="CDD" id="cd23827">
    <property type="entry name" value="RWD_YLR419W-like"/>
    <property type="match status" value="1"/>
</dbReference>
<dbReference type="GO" id="GO:0004386">
    <property type="term" value="F:helicase activity"/>
    <property type="evidence" value="ECO:0007669"/>
    <property type="project" value="UniProtKB-KW"/>
</dbReference>
<dbReference type="Gene3D" id="3.40.50.300">
    <property type="entry name" value="P-loop containing nucleotide triphosphate hydrolases"/>
    <property type="match status" value="2"/>
</dbReference>
<keyword evidence="10" id="KW-1185">Reference proteome</keyword>
<dbReference type="SMART" id="SM00847">
    <property type="entry name" value="HA2"/>
    <property type="match status" value="1"/>
</dbReference>
<feature type="compositionally biased region" description="Low complexity" evidence="5">
    <location>
        <begin position="834"/>
        <end position="848"/>
    </location>
</feature>
<dbReference type="PROSITE" id="PS50908">
    <property type="entry name" value="RWD"/>
    <property type="match status" value="1"/>
</dbReference>
<evidence type="ECO:0000256" key="2">
    <source>
        <dbReference type="ARBA" id="ARBA00022801"/>
    </source>
</evidence>
<dbReference type="InterPro" id="IPR006575">
    <property type="entry name" value="RWD_dom"/>
</dbReference>
<protein>
    <recommendedName>
        <fullName evidence="11">P-loop containing nucleoside triphosphate hydrolase protein</fullName>
    </recommendedName>
</protein>
<dbReference type="InterPro" id="IPR011545">
    <property type="entry name" value="DEAD/DEAH_box_helicase_dom"/>
</dbReference>
<proteinExistence type="predicted"/>
<dbReference type="SMART" id="SM00490">
    <property type="entry name" value="HELICc"/>
    <property type="match status" value="1"/>
</dbReference>
<evidence type="ECO:0000256" key="3">
    <source>
        <dbReference type="ARBA" id="ARBA00022806"/>
    </source>
</evidence>
<keyword evidence="3" id="KW-0347">Helicase</keyword>
<dbReference type="SMART" id="SM00487">
    <property type="entry name" value="DEXDc"/>
    <property type="match status" value="1"/>
</dbReference>
<feature type="region of interest" description="Disordered" evidence="5">
    <location>
        <begin position="1"/>
        <end position="79"/>
    </location>
</feature>
<dbReference type="InterPro" id="IPR059023">
    <property type="entry name" value="RNA_hel_CTD"/>
</dbReference>
<feature type="compositionally biased region" description="Polar residues" evidence="5">
    <location>
        <begin position="533"/>
        <end position="547"/>
    </location>
</feature>
<dbReference type="OrthoDB" id="5600252at2759"/>
<dbReference type="GO" id="GO:1990904">
    <property type="term" value="C:ribonucleoprotein complex"/>
    <property type="evidence" value="ECO:0007669"/>
    <property type="project" value="UniProtKB-ARBA"/>
</dbReference>
<dbReference type="PANTHER" id="PTHR18934">
    <property type="entry name" value="ATP-DEPENDENT RNA HELICASE"/>
    <property type="match status" value="1"/>
</dbReference>
<evidence type="ECO:0000256" key="1">
    <source>
        <dbReference type="ARBA" id="ARBA00022741"/>
    </source>
</evidence>
<evidence type="ECO:0000259" key="7">
    <source>
        <dbReference type="PROSITE" id="PS51192"/>
    </source>
</evidence>
<dbReference type="GO" id="GO:0016787">
    <property type="term" value="F:hydrolase activity"/>
    <property type="evidence" value="ECO:0007669"/>
    <property type="project" value="UniProtKB-KW"/>
</dbReference>
<gene>
    <name evidence="9" type="ORF">B0A50_03745</name>
</gene>
<dbReference type="CDD" id="cd17917">
    <property type="entry name" value="DEXHc_RHA-like"/>
    <property type="match status" value="1"/>
</dbReference>
<dbReference type="PROSITE" id="PS51192">
    <property type="entry name" value="HELICASE_ATP_BIND_1"/>
    <property type="match status" value="1"/>
</dbReference>
<dbReference type="GO" id="GO:0005524">
    <property type="term" value="F:ATP binding"/>
    <property type="evidence" value="ECO:0007669"/>
    <property type="project" value="UniProtKB-KW"/>
</dbReference>
<dbReference type="PROSITE" id="PS00690">
    <property type="entry name" value="DEAH_ATP_HELICASE"/>
    <property type="match status" value="1"/>
</dbReference>
<dbReference type="Gene3D" id="3.10.110.10">
    <property type="entry name" value="Ubiquitin Conjugating Enzyme"/>
    <property type="match status" value="1"/>
</dbReference>
<dbReference type="InterPro" id="IPR011709">
    <property type="entry name" value="DEAD-box_helicase_OB_fold"/>
</dbReference>